<name>A0A7C9KA27_9PROT</name>
<gene>
    <name evidence="1" type="ORF">GZ085_06795</name>
</gene>
<proteinExistence type="predicted"/>
<sequence>MSTPFPVSYNKERVSVRFKNNDPNQGLAPEFVNELLRTKYEHWVYEGERRMFMSLDEGTKEGGLFFYPFDSSLLLKEVIVGPHCAIPLDRIENLVAKTNGSTSITKARLGFTRFEVVPDQRYERKKKQAPSNKQV</sequence>
<organism evidence="1 2">
    <name type="scientific">Sulfuriferula multivorans</name>
    <dbReference type="NCBI Taxonomy" id="1559896"/>
    <lineage>
        <taxon>Bacteria</taxon>
        <taxon>Pseudomonadati</taxon>
        <taxon>Pseudomonadota</taxon>
        <taxon>Betaproteobacteria</taxon>
        <taxon>Nitrosomonadales</taxon>
        <taxon>Sulfuricellaceae</taxon>
        <taxon>Sulfuriferula</taxon>
    </lineage>
</organism>
<dbReference type="EMBL" id="JAAFGW010000080">
    <property type="protein sequence ID" value="NDP48094.1"/>
    <property type="molecule type" value="Genomic_DNA"/>
</dbReference>
<protein>
    <submittedName>
        <fullName evidence="1">Uncharacterized protein</fullName>
    </submittedName>
</protein>
<comment type="caution">
    <text evidence="1">The sequence shown here is derived from an EMBL/GenBank/DDBJ whole genome shotgun (WGS) entry which is preliminary data.</text>
</comment>
<dbReference type="AlphaFoldDB" id="A0A7C9KA27"/>
<accession>A0A7C9KA27</accession>
<reference evidence="1 2" key="1">
    <citation type="submission" date="2019-09" db="EMBL/GenBank/DDBJ databases">
        <title>H2 Metabolism Revealed by Metagenomic Analysis in Subglacial Sediment of East Antarctica.</title>
        <authorList>
            <person name="Yang Z."/>
            <person name="Zhang Y."/>
            <person name="Lv Y."/>
            <person name="Yan W."/>
            <person name="Xiao X."/>
            <person name="Sun B."/>
            <person name="Ma H."/>
        </authorList>
    </citation>
    <scope>NUCLEOTIDE SEQUENCE [LARGE SCALE GENOMIC DNA]</scope>
    <source>
        <strain evidence="1">Bin2_2</strain>
    </source>
</reference>
<evidence type="ECO:0000313" key="1">
    <source>
        <dbReference type="EMBL" id="NDP48094.1"/>
    </source>
</evidence>
<evidence type="ECO:0000313" key="2">
    <source>
        <dbReference type="Proteomes" id="UP000483432"/>
    </source>
</evidence>
<dbReference type="Proteomes" id="UP000483432">
    <property type="component" value="Unassembled WGS sequence"/>
</dbReference>